<evidence type="ECO:0000313" key="1">
    <source>
        <dbReference type="EMBL" id="CAI9757541.1"/>
    </source>
</evidence>
<reference evidence="1" key="1">
    <citation type="submission" date="2023-05" db="EMBL/GenBank/DDBJ databases">
        <authorList>
            <person name="Huff M."/>
        </authorList>
    </citation>
    <scope>NUCLEOTIDE SEQUENCE</scope>
</reference>
<dbReference type="EMBL" id="OU503038">
    <property type="protein sequence ID" value="CAI9757541.1"/>
    <property type="molecule type" value="Genomic_DNA"/>
</dbReference>
<organism evidence="1 2">
    <name type="scientific">Fraxinus pennsylvanica</name>
    <dbReference type="NCBI Taxonomy" id="56036"/>
    <lineage>
        <taxon>Eukaryota</taxon>
        <taxon>Viridiplantae</taxon>
        <taxon>Streptophyta</taxon>
        <taxon>Embryophyta</taxon>
        <taxon>Tracheophyta</taxon>
        <taxon>Spermatophyta</taxon>
        <taxon>Magnoliopsida</taxon>
        <taxon>eudicotyledons</taxon>
        <taxon>Gunneridae</taxon>
        <taxon>Pentapetalae</taxon>
        <taxon>asterids</taxon>
        <taxon>lamiids</taxon>
        <taxon>Lamiales</taxon>
        <taxon>Oleaceae</taxon>
        <taxon>Oleeae</taxon>
        <taxon>Fraxinus</taxon>
    </lineage>
</organism>
<accession>A0AAD2DN83</accession>
<keyword evidence="2" id="KW-1185">Reference proteome</keyword>
<dbReference type="InterPro" id="IPR036691">
    <property type="entry name" value="Endo/exonu/phosph_ase_sf"/>
</dbReference>
<sequence length="301" mass="32532">MYQKADSFGDPNVLQLNNSTHILPIEGEVTSELGQLRPRSYAKKWLPRVVKCGGRGVFGHSCSFQPKPGESKKLAKVWVAKDEAGQSGVANEKPPIDDEWTYISQKRKVTAKLVVFKSAHGEIDKSSLANNPDKQLVVSNFDVSPMLELQMAPNGTTEVGKKVEESPIPVAILNEDNIDTSTPLSNTLGTKAIDSLRKKKNGSGVSIRRVRNILLVGCSSQAIHVRVNACNGKWSCVVSVVYGVNIPVKRVDLWANLVARHGGFAYLPWVVMGDFNSVLSSSEVEGGSSSGLHGKTILGIA</sequence>
<dbReference type="AlphaFoldDB" id="A0AAD2DN83"/>
<dbReference type="Proteomes" id="UP000834106">
    <property type="component" value="Chromosome 3"/>
</dbReference>
<evidence type="ECO:0000313" key="2">
    <source>
        <dbReference type="Proteomes" id="UP000834106"/>
    </source>
</evidence>
<dbReference type="SUPFAM" id="SSF56219">
    <property type="entry name" value="DNase I-like"/>
    <property type="match status" value="1"/>
</dbReference>
<name>A0AAD2DN83_9LAMI</name>
<gene>
    <name evidence="1" type="ORF">FPE_LOCUS4971</name>
</gene>
<protein>
    <submittedName>
        <fullName evidence="1">Uncharacterized protein</fullName>
    </submittedName>
</protein>
<proteinExistence type="predicted"/>